<dbReference type="GO" id="GO:0003918">
    <property type="term" value="F:DNA topoisomerase type II (double strand cut, ATP-hydrolyzing) activity"/>
    <property type="evidence" value="ECO:0007669"/>
    <property type="project" value="UniProtKB-UniRule"/>
</dbReference>
<evidence type="ECO:0000256" key="3">
    <source>
        <dbReference type="ARBA" id="ARBA00006559"/>
    </source>
</evidence>
<dbReference type="Pfam" id="PF04406">
    <property type="entry name" value="TP6A_N"/>
    <property type="match status" value="1"/>
</dbReference>
<evidence type="ECO:0000256" key="2">
    <source>
        <dbReference type="ARBA" id="ARBA00001946"/>
    </source>
</evidence>
<keyword evidence="5" id="KW-0479">Metal-binding</keyword>
<dbReference type="PRINTS" id="PR01550">
    <property type="entry name" value="TOP6AFAMILY"/>
</dbReference>
<dbReference type="GO" id="GO:0006265">
    <property type="term" value="P:DNA topological change"/>
    <property type="evidence" value="ECO:0007669"/>
    <property type="project" value="InterPro"/>
</dbReference>
<dbReference type="Gene3D" id="1.10.10.10">
    <property type="entry name" value="Winged helix-like DNA-binding domain superfamily/Winged helix DNA-binding domain"/>
    <property type="match status" value="1"/>
</dbReference>
<gene>
    <name evidence="14" type="ORF">AaeL_AAEL013701</name>
</gene>
<keyword evidence="8 10" id="KW-0238">DNA-binding</keyword>
<protein>
    <recommendedName>
        <fullName evidence="4">DNA topoisomerase (ATP-hydrolyzing)</fullName>
        <ecNumber evidence="4">5.6.2.2</ecNumber>
    </recommendedName>
</protein>
<evidence type="ECO:0000256" key="6">
    <source>
        <dbReference type="ARBA" id="ARBA00022842"/>
    </source>
</evidence>
<evidence type="ECO:0000313" key="14">
    <source>
        <dbReference type="EMBL" id="EAT34036.1"/>
    </source>
</evidence>
<dbReference type="OMA" id="MCAMEND"/>
<dbReference type="STRING" id="7159.Q16IE5"/>
<keyword evidence="6" id="KW-0460">Magnesium</keyword>
<dbReference type="HOGENOM" id="CLU_390404_0_0_1"/>
<dbReference type="Proteomes" id="UP000682892">
    <property type="component" value="Unassembled WGS sequence"/>
</dbReference>
<dbReference type="EC" id="5.6.2.2" evidence="4"/>
<keyword evidence="7 10" id="KW-0799">Topoisomerase</keyword>
<sequence length="707" mass="80230">MNDHISNIDDSFFESSSSSSSPVRSFFDSSDGSSCSRSISPFADEVFRSSTPESSSESMDVNDDDFFETSSEKALFSEYSSEESDNEEHKDSGFVSVLSRISMPIDAGNTLSMHDVSIESDLPPDEDVDYWSELMTCNRVRHLYSDNKLSLNAEVEDCNEKKLHKSENKFRQYVDLKNSLKQNNRIGILECEEILDHEKPTKETSRRMENEKSITLTKFSPTNELQIVLENEEQLTNDCLLKCSEASECSDTLTQNSFRIVENTDPITTTKLDCSNEDTNKIQEICATTENTQKQSLPSELNFGAWLPSQSDILTSTSSRSTQIDQSQETICRFPSVKKNSIIPQLEMGAFCSFDDIPVRQKEIMSTIGAIFQHLSQSELEGSKLVLLVKTRATWDMCAMENDILTRQSTPEECLKTINYHHKHSKPRFVLIVFLLSEIFRMLASGSSCTKRELYYRNPQITINQRCVDECLRDVCFLLKADLWELNVFCSSKGLIAGPVKFQSKLEETIDCFNSFGTQIPTDVNGLLSIELDADLVLIVEKDTVFRRLLDDGILTRLSKKIIVVTSKGYPDVATRLLLKKIWDKHRIPMYALVDADPFGIEIYCVYKFGSLALSHQSSHLAVPSIQWLGLRPSHTVLLDLKLLPLTPRDESRIRELLRRPYIGQPGCELERELKMLRENNGKAEIESLADISVDYLISEYLPNQLG</sequence>
<evidence type="ECO:0000313" key="15">
    <source>
        <dbReference type="Proteomes" id="UP000682892"/>
    </source>
</evidence>
<reference evidence="14" key="1">
    <citation type="submission" date="2005-10" db="EMBL/GenBank/DDBJ databases">
        <authorList>
            <person name="Loftus B.J."/>
            <person name="Nene V.M."/>
            <person name="Hannick L.I."/>
            <person name="Bidwell S."/>
            <person name="Haas B."/>
            <person name="Amedeo P."/>
            <person name="Orvis J."/>
            <person name="Wortman J.R."/>
            <person name="White O.R."/>
            <person name="Salzberg S."/>
            <person name="Shumway M."/>
            <person name="Koo H."/>
            <person name="Zhao Y."/>
            <person name="Holmes M."/>
            <person name="Miller J."/>
            <person name="Schatz M."/>
            <person name="Pop M."/>
            <person name="Pai G."/>
            <person name="Utterback T."/>
            <person name="Rogers Y.-H."/>
            <person name="Kravitz S."/>
            <person name="Fraser C.M."/>
        </authorList>
    </citation>
    <scope>NUCLEOTIDE SEQUENCE</scope>
    <source>
        <strain evidence="14">Liverpool</strain>
    </source>
</reference>
<name>Q16IE5_AEDAE</name>
<dbReference type="InterPro" id="IPR002815">
    <property type="entry name" value="Spo11/TopoVI_A"/>
</dbReference>
<dbReference type="CDD" id="cd00223">
    <property type="entry name" value="TOPRIM_TopoIIB_SPO"/>
    <property type="match status" value="1"/>
</dbReference>
<dbReference type="GO" id="GO:0005524">
    <property type="term" value="F:ATP binding"/>
    <property type="evidence" value="ECO:0007669"/>
    <property type="project" value="InterPro"/>
</dbReference>
<evidence type="ECO:0000256" key="8">
    <source>
        <dbReference type="ARBA" id="ARBA00023125"/>
    </source>
</evidence>
<dbReference type="VEuPathDB" id="VectorBase:AAEL013702"/>
<dbReference type="Gene3D" id="3.40.1360.10">
    <property type="match status" value="1"/>
</dbReference>
<evidence type="ECO:0000256" key="7">
    <source>
        <dbReference type="ARBA" id="ARBA00023029"/>
    </source>
</evidence>
<dbReference type="GO" id="GO:0003677">
    <property type="term" value="F:DNA binding"/>
    <property type="evidence" value="ECO:0007669"/>
    <property type="project" value="UniProtKB-UniRule"/>
</dbReference>
<feature type="domain" description="Spo11/DNA topoisomerase VI subunit A N-terminal" evidence="12">
    <location>
        <begin position="428"/>
        <end position="488"/>
    </location>
</feature>
<proteinExistence type="inferred from homology"/>
<dbReference type="SUPFAM" id="SSF56726">
    <property type="entry name" value="DNA topoisomerase IV, alpha subunit"/>
    <property type="match status" value="1"/>
</dbReference>
<feature type="domain" description="Topoisomerase 6 subunit A/Spo11 TOPRIM" evidence="13">
    <location>
        <begin position="537"/>
        <end position="706"/>
    </location>
</feature>
<feature type="compositionally biased region" description="Low complexity" evidence="11">
    <location>
        <begin position="8"/>
        <end position="39"/>
    </location>
</feature>
<dbReference type="eggNOG" id="KOG2795">
    <property type="taxonomic scope" value="Eukaryota"/>
</dbReference>
<dbReference type="GO" id="GO:0007131">
    <property type="term" value="P:reciprocal meiotic recombination"/>
    <property type="evidence" value="ECO:0007669"/>
    <property type="project" value="TreeGrafter"/>
</dbReference>
<dbReference type="EMBL" id="CH478085">
    <property type="protein sequence ID" value="EAT34036.1"/>
    <property type="molecule type" value="Genomic_DNA"/>
</dbReference>
<evidence type="ECO:0000259" key="12">
    <source>
        <dbReference type="Pfam" id="PF04406"/>
    </source>
</evidence>
<dbReference type="InterPro" id="IPR036388">
    <property type="entry name" value="WH-like_DNA-bd_sf"/>
</dbReference>
<feature type="region of interest" description="Disordered" evidence="11">
    <location>
        <begin position="1"/>
        <end position="39"/>
    </location>
</feature>
<evidence type="ECO:0000259" key="13">
    <source>
        <dbReference type="Pfam" id="PF21180"/>
    </source>
</evidence>
<dbReference type="InterPro" id="IPR013049">
    <property type="entry name" value="Spo11/TopoVI_A_N"/>
</dbReference>
<dbReference type="GO" id="GO:0042138">
    <property type="term" value="P:meiotic DNA double-strand break formation"/>
    <property type="evidence" value="ECO:0007669"/>
    <property type="project" value="TreeGrafter"/>
</dbReference>
<dbReference type="PANTHER" id="PTHR10848:SF0">
    <property type="entry name" value="MEIOTIC RECOMBINATION PROTEIN SPO11"/>
    <property type="match status" value="1"/>
</dbReference>
<dbReference type="Pfam" id="PF21180">
    <property type="entry name" value="TOP6A-Spo11_Toprim"/>
    <property type="match status" value="1"/>
</dbReference>
<dbReference type="InterPro" id="IPR004085">
    <property type="entry name" value="TopoVI_A"/>
</dbReference>
<organism evidence="14 15">
    <name type="scientific">Aedes aegypti</name>
    <name type="common">Yellowfever mosquito</name>
    <name type="synonym">Culex aegypti</name>
    <dbReference type="NCBI Taxonomy" id="7159"/>
    <lineage>
        <taxon>Eukaryota</taxon>
        <taxon>Metazoa</taxon>
        <taxon>Ecdysozoa</taxon>
        <taxon>Arthropoda</taxon>
        <taxon>Hexapoda</taxon>
        <taxon>Insecta</taxon>
        <taxon>Pterygota</taxon>
        <taxon>Neoptera</taxon>
        <taxon>Endopterygota</taxon>
        <taxon>Diptera</taxon>
        <taxon>Nematocera</taxon>
        <taxon>Culicoidea</taxon>
        <taxon>Culicidae</taxon>
        <taxon>Culicinae</taxon>
        <taxon>Aedini</taxon>
        <taxon>Aedes</taxon>
        <taxon>Stegomyia</taxon>
    </lineage>
</organism>
<dbReference type="PANTHER" id="PTHR10848">
    <property type="entry name" value="MEIOTIC RECOMBINATION PROTEIN SPO11"/>
    <property type="match status" value="1"/>
</dbReference>
<dbReference type="GO" id="GO:0000706">
    <property type="term" value="P:meiotic DNA double-strand break processing"/>
    <property type="evidence" value="ECO:0007669"/>
    <property type="project" value="TreeGrafter"/>
</dbReference>
<dbReference type="InterPro" id="IPR034136">
    <property type="entry name" value="TOPRIM_Topo6A/Spo11"/>
</dbReference>
<comment type="similarity">
    <text evidence="3 10">Belongs to the TOP6A family.</text>
</comment>
<dbReference type="GO" id="GO:0046872">
    <property type="term" value="F:metal ion binding"/>
    <property type="evidence" value="ECO:0007669"/>
    <property type="project" value="UniProtKB-KW"/>
</dbReference>
<evidence type="ECO:0000256" key="11">
    <source>
        <dbReference type="SAM" id="MobiDB-lite"/>
    </source>
</evidence>
<evidence type="ECO:0000256" key="1">
    <source>
        <dbReference type="ARBA" id="ARBA00000185"/>
    </source>
</evidence>
<dbReference type="AlphaFoldDB" id="Q16IE5"/>
<comment type="cofactor">
    <cofactor evidence="2">
        <name>Mg(2+)</name>
        <dbReference type="ChEBI" id="CHEBI:18420"/>
    </cofactor>
</comment>
<reference evidence="14" key="2">
    <citation type="journal article" date="2007" name="Science">
        <title>Genome sequence of Aedes aegypti, a major arbovirus vector.</title>
        <authorList>
            <person name="Nene V."/>
            <person name="Wortman J.R."/>
            <person name="Lawson D."/>
            <person name="Haas B."/>
            <person name="Kodira C."/>
            <person name="Tu Z.J."/>
            <person name="Loftus B."/>
            <person name="Xi Z."/>
            <person name="Megy K."/>
            <person name="Grabherr M."/>
            <person name="Ren Q."/>
            <person name="Zdobnov E.M."/>
            <person name="Lobo N.F."/>
            <person name="Campbell K.S."/>
            <person name="Brown S.E."/>
            <person name="Bonaldo M.F."/>
            <person name="Zhu J."/>
            <person name="Sinkins S.P."/>
            <person name="Hogenkamp D.G."/>
            <person name="Amedeo P."/>
            <person name="Arensburger P."/>
            <person name="Atkinson P.W."/>
            <person name="Bidwell S."/>
            <person name="Biedler J."/>
            <person name="Birney E."/>
            <person name="Bruggner R.V."/>
            <person name="Costas J."/>
            <person name="Coy M.R."/>
            <person name="Crabtree J."/>
            <person name="Crawford M."/>
            <person name="Debruyn B."/>
            <person name="Decaprio D."/>
            <person name="Eiglmeier K."/>
            <person name="Eisenstadt E."/>
            <person name="El-Dorry H."/>
            <person name="Gelbart W.M."/>
            <person name="Gomes S.L."/>
            <person name="Hammond M."/>
            <person name="Hannick L.I."/>
            <person name="Hogan J.R."/>
            <person name="Holmes M.H."/>
            <person name="Jaffe D."/>
            <person name="Johnston J.S."/>
            <person name="Kennedy R.C."/>
            <person name="Koo H."/>
            <person name="Kravitz S."/>
            <person name="Kriventseva E.V."/>
            <person name="Kulp D."/>
            <person name="Labutti K."/>
            <person name="Lee E."/>
            <person name="Li S."/>
            <person name="Lovin D.D."/>
            <person name="Mao C."/>
            <person name="Mauceli E."/>
            <person name="Menck C.F."/>
            <person name="Miller J.R."/>
            <person name="Montgomery P."/>
            <person name="Mori A."/>
            <person name="Nascimento A.L."/>
            <person name="Naveira H.F."/>
            <person name="Nusbaum C."/>
            <person name="O'leary S."/>
            <person name="Orvis J."/>
            <person name="Pertea M."/>
            <person name="Quesneville H."/>
            <person name="Reidenbach K.R."/>
            <person name="Rogers Y.H."/>
            <person name="Roth C.W."/>
            <person name="Schneider J.R."/>
            <person name="Schatz M."/>
            <person name="Shumway M."/>
            <person name="Stanke M."/>
            <person name="Stinson E.O."/>
            <person name="Tubio J.M."/>
            <person name="Vanzee J.P."/>
            <person name="Verjovski-Almeida S."/>
            <person name="Werner D."/>
            <person name="White O."/>
            <person name="Wyder S."/>
            <person name="Zeng Q."/>
            <person name="Zhao Q."/>
            <person name="Zhao Y."/>
            <person name="Hill C.A."/>
            <person name="Raikhel A.S."/>
            <person name="Soares M.B."/>
            <person name="Knudson D.L."/>
            <person name="Lee N.H."/>
            <person name="Galagan J."/>
            <person name="Salzberg S.L."/>
            <person name="Paulsen I.T."/>
            <person name="Dimopoulos G."/>
            <person name="Collins F.H."/>
            <person name="Birren B."/>
            <person name="Fraser-Liggett C.M."/>
            <person name="Severson D.W."/>
        </authorList>
    </citation>
    <scope>NUCLEOTIDE SEQUENCE [LARGE SCALE GENOMIC DNA]</scope>
    <source>
        <strain evidence="14">Liverpool</strain>
    </source>
</reference>
<accession>Q16IE5</accession>
<dbReference type="InterPro" id="IPR036078">
    <property type="entry name" value="Spo11/TopoVI_A_sf"/>
</dbReference>
<evidence type="ECO:0000256" key="10">
    <source>
        <dbReference type="PROSITE-ProRule" id="PRU01385"/>
    </source>
</evidence>
<dbReference type="PRINTS" id="PR01552">
    <property type="entry name" value="TPISMRASE6A"/>
</dbReference>
<dbReference type="PROSITE" id="PS52041">
    <property type="entry name" value="TOPO_IIB"/>
    <property type="match status" value="1"/>
</dbReference>
<evidence type="ECO:0000256" key="5">
    <source>
        <dbReference type="ARBA" id="ARBA00022723"/>
    </source>
</evidence>
<comment type="catalytic activity">
    <reaction evidence="1 10">
        <text>ATP-dependent breakage, passage and rejoining of double-stranded DNA.</text>
        <dbReference type="EC" id="5.6.2.2"/>
    </reaction>
</comment>
<evidence type="ECO:0000256" key="9">
    <source>
        <dbReference type="ARBA" id="ARBA00023235"/>
    </source>
</evidence>
<dbReference type="GO" id="GO:0000228">
    <property type="term" value="C:nuclear chromosome"/>
    <property type="evidence" value="ECO:0007669"/>
    <property type="project" value="TreeGrafter"/>
</dbReference>
<keyword evidence="9 10" id="KW-0413">Isomerase</keyword>
<feature type="active site" description="O-(5'-phospho-DNA)-tyrosine intermediate" evidence="10">
    <location>
        <position position="456"/>
    </location>
</feature>
<reference evidence="14" key="3">
    <citation type="submission" date="2012-09" db="EMBL/GenBank/DDBJ databases">
        <authorList>
            <consortium name="VectorBase"/>
        </authorList>
    </citation>
    <scope>NUCLEOTIDE SEQUENCE</scope>
    <source>
        <strain evidence="14">Liverpool</strain>
    </source>
</reference>
<evidence type="ECO:0000256" key="4">
    <source>
        <dbReference type="ARBA" id="ARBA00012895"/>
    </source>
</evidence>
<dbReference type="PaxDb" id="7159-AAEL013701-PA"/>